<dbReference type="RefSeq" id="XP_001740527.1">
    <property type="nucleotide sequence ID" value="XM_001740475.1"/>
</dbReference>
<dbReference type="Proteomes" id="UP000008076">
    <property type="component" value="Unassembled WGS sequence"/>
</dbReference>
<name>B0EQZ5_ENTDS</name>
<dbReference type="InterPro" id="IPR009030">
    <property type="entry name" value="Growth_fac_rcpt_cys_sf"/>
</dbReference>
<reference evidence="2" key="1">
    <citation type="submission" date="2007-12" db="EMBL/GenBank/DDBJ databases">
        <title>Annotation of Entamoeba dispar SAW760.</title>
        <authorList>
            <person name="Lorenzi H."/>
            <person name="Inman J."/>
            <person name="Schobel S."/>
            <person name="Amedeo P."/>
            <person name="Caler E."/>
        </authorList>
    </citation>
    <scope>NUCLEOTIDE SEQUENCE [LARGE SCALE GENOMIC DNA]</scope>
    <source>
        <strain evidence="2">ATCC PRA-260 / SAW760</strain>
    </source>
</reference>
<dbReference type="OrthoDB" id="29315at2759"/>
<dbReference type="GeneID" id="5885701"/>
<organism evidence="2">
    <name type="scientific">Entamoeba dispar (strain ATCC PRA-260 / SAW760)</name>
    <dbReference type="NCBI Taxonomy" id="370354"/>
    <lineage>
        <taxon>Eukaryota</taxon>
        <taxon>Amoebozoa</taxon>
        <taxon>Evosea</taxon>
        <taxon>Archamoebae</taxon>
        <taxon>Mastigamoebida</taxon>
        <taxon>Entamoebidae</taxon>
        <taxon>Entamoeba</taxon>
    </lineage>
</organism>
<dbReference type="VEuPathDB" id="AmoebaDB:EDI_286910"/>
<gene>
    <name evidence="1" type="ORF">EDI_286910</name>
</gene>
<keyword evidence="2" id="KW-1185">Reference proteome</keyword>
<evidence type="ECO:0000313" key="2">
    <source>
        <dbReference type="Proteomes" id="UP000008076"/>
    </source>
</evidence>
<evidence type="ECO:0000313" key="1">
    <source>
        <dbReference type="EMBL" id="EDR23042.1"/>
    </source>
</evidence>
<dbReference type="KEGG" id="edi:EDI_286910"/>
<sequence>MNEKNECVCRPSTGYNAIFRKCQPCRGDCDTCTDNYAVCEGSCRGNASISDNCGCVENTYHCNEHDCCECSILHSHCLYCDSINCEQCESEYVLKNGKCKECQEVFPGCSSCNKGKCKGCVDGYYKNEESCIKCADHCISCNENICNGCQVGYYVNGSKCESCSPHCKSCKNETLCYSCEDLYEWDTTKNECVLVESDDESTNSSKESIVSISLMIVALLFI</sequence>
<dbReference type="AlphaFoldDB" id="B0EQZ5"/>
<dbReference type="SUPFAM" id="SSF57184">
    <property type="entry name" value="Growth factor receptor domain"/>
    <property type="match status" value="1"/>
</dbReference>
<accession>B0EQZ5</accession>
<dbReference type="EMBL" id="DS550436">
    <property type="protein sequence ID" value="EDR23042.1"/>
    <property type="molecule type" value="Genomic_DNA"/>
</dbReference>
<dbReference type="eggNOG" id="ENOG502REU6">
    <property type="taxonomic scope" value="Eukaryota"/>
</dbReference>
<proteinExistence type="predicted"/>
<dbReference type="OMA" id="CCKDAPC"/>
<protein>
    <submittedName>
        <fullName evidence="1">Uncharacterized protein</fullName>
    </submittedName>
</protein>